<accession>A0ABP9YEQ4</accession>
<evidence type="ECO:0000256" key="4">
    <source>
        <dbReference type="ARBA" id="ARBA00023306"/>
    </source>
</evidence>
<dbReference type="PANTHER" id="PTHR22940">
    <property type="entry name" value="TIMEOUT/TIMELESS-2"/>
    <property type="match status" value="1"/>
</dbReference>
<reference evidence="6 7" key="1">
    <citation type="submission" date="2024-04" db="EMBL/GenBank/DDBJ databases">
        <title>genome sequences of Mucor flavus KT1a and Helicostylum pulchrum KT1b strains isolation_sourced from the surface of a dry-aged beef.</title>
        <authorList>
            <person name="Toyotome T."/>
            <person name="Hosono M."/>
            <person name="Torimaru M."/>
            <person name="Fukuda K."/>
            <person name="Mikami N."/>
        </authorList>
    </citation>
    <scope>NUCLEOTIDE SEQUENCE [LARGE SCALE GENOMIC DNA]</scope>
    <source>
        <strain evidence="6 7">KT1b</strain>
    </source>
</reference>
<organism evidence="6 7">
    <name type="scientific">Helicostylum pulchrum</name>
    <dbReference type="NCBI Taxonomy" id="562976"/>
    <lineage>
        <taxon>Eukaryota</taxon>
        <taxon>Fungi</taxon>
        <taxon>Fungi incertae sedis</taxon>
        <taxon>Mucoromycota</taxon>
        <taxon>Mucoromycotina</taxon>
        <taxon>Mucoromycetes</taxon>
        <taxon>Mucorales</taxon>
        <taxon>Mucorineae</taxon>
        <taxon>Mucoraceae</taxon>
        <taxon>Helicostylum</taxon>
    </lineage>
</organism>
<keyword evidence="3" id="KW-0539">Nucleus</keyword>
<keyword evidence="7" id="KW-1185">Reference proteome</keyword>
<evidence type="ECO:0000313" key="6">
    <source>
        <dbReference type="EMBL" id="GAA5805088.1"/>
    </source>
</evidence>
<evidence type="ECO:0000256" key="2">
    <source>
        <dbReference type="ARBA" id="ARBA00022880"/>
    </source>
</evidence>
<gene>
    <name evidence="6" type="ORF">HPULCUR_010601</name>
</gene>
<evidence type="ECO:0000259" key="5">
    <source>
        <dbReference type="Pfam" id="PF04821"/>
    </source>
</evidence>
<comment type="caution">
    <text evidence="6">The sequence shown here is derived from an EMBL/GenBank/DDBJ whole genome shotgun (WGS) entry which is preliminary data.</text>
</comment>
<comment type="subcellular location">
    <subcellularLocation>
        <location evidence="1">Nucleus</location>
    </subcellularLocation>
</comment>
<sequence length="822" mass="96037">MDQEEIEEVRRYILTLCSAIGGLEEVVNEDDSIGQIYRPGDEALDCLRDLKKAIRIDSENNERTVLKALTEYNVIETDIVPLLLSFRKDHTEVALRFILACVELLVPMTWPVEKRIDDDEQEHDPNLMSCYRKYKLDLLTEGVFESILTLIINSVRIPQRDRSIIDQTTIRLGLYLFRNLTAIPDLNISQSSNPEQIRMSQMQETLLIRYYEADVLELMLTIASNSTKVEGTTEWNVLVLELFYNLVKSVDPKQVFSFGITSGLERGDAIDISSKLSDLLTLESTKKRQRTGFVPTRHNRFGGTYVLEQEDKKRVSHSQVAGFADPTLLIEGQKQSGRTGRKRKLEDKSIVRKVYQNGKSIMYLKLTAQSFIKSCFNAFYMRMLKDMLREDAKILANDYTRYHYTMKWFLEYYGYEQNSIMRQKEDNLNLPGQEIDHDIKDYDFSLVASALDLKTVLFCLKQMRIAMDNKQWFELQMAMDCLRQMLQTISVMATSETEEHCTIAEHIQSNLYYEQQHLDLLIETVRCYKNQSNGYLKSVVMLTHVLLRSLDKYQQGKKVLFTRKKARQKAKKANPGQQEEEPLIADVEESEDEYETRDSNAAYKDQVFKFDSFEKRYMSSDVVHTYCALLESYEDLEPKYMACITNMFHRIMVKRRAEHLFWKLPVLDLFNKILCDAYRIPKTKEFMMLTEFIQYSTYQFFKAAKVYPLLFVEALIPKFKSNRALWEQPDERMAQARQDEQDYLDDVNYIPPTTTKESENPALQEENHNIIDDATVEYLFGAFDRREEEPPTENIDASLDSEVETSIEEVDRLLLEMGVVTH</sequence>
<dbReference type="Pfam" id="PF04821">
    <property type="entry name" value="TIMELESS"/>
    <property type="match status" value="1"/>
</dbReference>
<keyword evidence="2" id="KW-0236">DNA replication inhibitor</keyword>
<keyword evidence="4" id="KW-0131">Cell cycle</keyword>
<feature type="domain" description="Timeless N-terminal" evidence="5">
    <location>
        <begin position="37"/>
        <end position="306"/>
    </location>
</feature>
<evidence type="ECO:0000313" key="7">
    <source>
        <dbReference type="Proteomes" id="UP001476247"/>
    </source>
</evidence>
<name>A0ABP9YEQ4_9FUNG</name>
<dbReference type="InterPro" id="IPR044998">
    <property type="entry name" value="Timeless"/>
</dbReference>
<evidence type="ECO:0000256" key="1">
    <source>
        <dbReference type="ARBA" id="ARBA00004123"/>
    </source>
</evidence>
<proteinExistence type="predicted"/>
<dbReference type="Proteomes" id="UP001476247">
    <property type="component" value="Unassembled WGS sequence"/>
</dbReference>
<protein>
    <recommendedName>
        <fullName evidence="5">Timeless N-terminal domain-containing protein</fullName>
    </recommendedName>
</protein>
<dbReference type="InterPro" id="IPR006906">
    <property type="entry name" value="Timeless_N"/>
</dbReference>
<dbReference type="PANTHER" id="PTHR22940:SF4">
    <property type="entry name" value="PROTEIN TIMELESS HOMOLOG"/>
    <property type="match status" value="1"/>
</dbReference>
<evidence type="ECO:0000256" key="3">
    <source>
        <dbReference type="ARBA" id="ARBA00023242"/>
    </source>
</evidence>
<dbReference type="EMBL" id="BAABUJ010000041">
    <property type="protein sequence ID" value="GAA5805088.1"/>
    <property type="molecule type" value="Genomic_DNA"/>
</dbReference>